<keyword evidence="2" id="KW-0472">Membrane</keyword>
<dbReference type="Proteomes" id="UP000294513">
    <property type="component" value="Unassembled WGS sequence"/>
</dbReference>
<dbReference type="AlphaFoldDB" id="A0A4R5B8L4"/>
<gene>
    <name evidence="3" type="ORF">E1298_22440</name>
</gene>
<comment type="caution">
    <text evidence="3">The sequence shown here is derived from an EMBL/GenBank/DDBJ whole genome shotgun (WGS) entry which is preliminary data.</text>
</comment>
<evidence type="ECO:0000313" key="3">
    <source>
        <dbReference type="EMBL" id="TDD82628.1"/>
    </source>
</evidence>
<keyword evidence="4" id="KW-1185">Reference proteome</keyword>
<organism evidence="3 4">
    <name type="scientific">Actinomadura rubrisoli</name>
    <dbReference type="NCBI Taxonomy" id="2530368"/>
    <lineage>
        <taxon>Bacteria</taxon>
        <taxon>Bacillati</taxon>
        <taxon>Actinomycetota</taxon>
        <taxon>Actinomycetes</taxon>
        <taxon>Streptosporangiales</taxon>
        <taxon>Thermomonosporaceae</taxon>
        <taxon>Actinomadura</taxon>
    </lineage>
</organism>
<dbReference type="EMBL" id="SMKU01000122">
    <property type="protein sequence ID" value="TDD82628.1"/>
    <property type="molecule type" value="Genomic_DNA"/>
</dbReference>
<reference evidence="3 4" key="1">
    <citation type="submission" date="2019-03" db="EMBL/GenBank/DDBJ databases">
        <title>Draft genome sequences of novel Actinobacteria.</title>
        <authorList>
            <person name="Sahin N."/>
            <person name="Ay H."/>
            <person name="Saygin H."/>
        </authorList>
    </citation>
    <scope>NUCLEOTIDE SEQUENCE [LARGE SCALE GENOMIC DNA]</scope>
    <source>
        <strain evidence="3 4">H3C3</strain>
    </source>
</reference>
<dbReference type="RefSeq" id="WP_131896347.1">
    <property type="nucleotide sequence ID" value="NZ_SMKU01000122.1"/>
</dbReference>
<evidence type="ECO:0000256" key="1">
    <source>
        <dbReference type="SAM" id="MobiDB-lite"/>
    </source>
</evidence>
<evidence type="ECO:0000256" key="2">
    <source>
        <dbReference type="SAM" id="Phobius"/>
    </source>
</evidence>
<accession>A0A4R5B8L4</accession>
<evidence type="ECO:0000313" key="4">
    <source>
        <dbReference type="Proteomes" id="UP000294513"/>
    </source>
</evidence>
<keyword evidence="2" id="KW-1133">Transmembrane helix</keyword>
<protein>
    <recommendedName>
        <fullName evidence="5">DUF485 domain-containing protein</fullName>
    </recommendedName>
</protein>
<proteinExistence type="predicted"/>
<keyword evidence="2" id="KW-0812">Transmembrane</keyword>
<name>A0A4R5B8L4_9ACTN</name>
<sequence>MTHPHEHRESTPDLKESSHENDGFAEHDAAIRQHKRVVLGAAGVTVAAFMTFPVLASFTGVFDGVANGVGAGYVAGLVVILLPVIGAVVYRAWTSRMEGGER</sequence>
<evidence type="ECO:0008006" key="5">
    <source>
        <dbReference type="Google" id="ProtNLM"/>
    </source>
</evidence>
<dbReference type="OrthoDB" id="3483666at2"/>
<feature type="region of interest" description="Disordered" evidence="1">
    <location>
        <begin position="1"/>
        <end position="26"/>
    </location>
</feature>
<feature type="transmembrane region" description="Helical" evidence="2">
    <location>
        <begin position="37"/>
        <end position="58"/>
    </location>
</feature>
<feature type="transmembrane region" description="Helical" evidence="2">
    <location>
        <begin position="70"/>
        <end position="93"/>
    </location>
</feature>